<evidence type="ECO:0000313" key="2">
    <source>
        <dbReference type="EMBL" id="CAD8111784.1"/>
    </source>
</evidence>
<gene>
    <name evidence="2" type="ORF">PSON_ATCC_30995.1.T0990056</name>
</gene>
<dbReference type="EMBL" id="CAJJDN010000099">
    <property type="protein sequence ID" value="CAD8111784.1"/>
    <property type="molecule type" value="Genomic_DNA"/>
</dbReference>
<keyword evidence="1" id="KW-0175">Coiled coil</keyword>
<reference evidence="2" key="1">
    <citation type="submission" date="2021-01" db="EMBL/GenBank/DDBJ databases">
        <authorList>
            <consortium name="Genoscope - CEA"/>
            <person name="William W."/>
        </authorList>
    </citation>
    <scope>NUCLEOTIDE SEQUENCE</scope>
</reference>
<sequence>MHQELQKLEQMNNQELELVKQVYEQKIVYLNTRIYMLSKELEQKTFEVSKIKRSQIIVQEDPIQEDNLIELERVKTQDLINETIENMEQELSEVKSKYSKELSELQIQLWKRDLMIEQLNIEIQMYKNCQNQNLDKMKVDYLSQLIEIVQDIQIQIQQ</sequence>
<comment type="caution">
    <text evidence="2">The sequence shown here is derived from an EMBL/GenBank/DDBJ whole genome shotgun (WGS) entry which is preliminary data.</text>
</comment>
<dbReference type="OrthoDB" id="303538at2759"/>
<name>A0A8S1QA64_9CILI</name>
<dbReference type="AlphaFoldDB" id="A0A8S1QA64"/>
<evidence type="ECO:0000313" key="3">
    <source>
        <dbReference type="Proteomes" id="UP000692954"/>
    </source>
</evidence>
<evidence type="ECO:0000256" key="1">
    <source>
        <dbReference type="SAM" id="Coils"/>
    </source>
</evidence>
<protein>
    <submittedName>
        <fullName evidence="2">Uncharacterized protein</fullName>
    </submittedName>
</protein>
<organism evidence="2 3">
    <name type="scientific">Paramecium sonneborni</name>
    <dbReference type="NCBI Taxonomy" id="65129"/>
    <lineage>
        <taxon>Eukaryota</taxon>
        <taxon>Sar</taxon>
        <taxon>Alveolata</taxon>
        <taxon>Ciliophora</taxon>
        <taxon>Intramacronucleata</taxon>
        <taxon>Oligohymenophorea</taxon>
        <taxon>Peniculida</taxon>
        <taxon>Parameciidae</taxon>
        <taxon>Paramecium</taxon>
    </lineage>
</organism>
<dbReference type="Proteomes" id="UP000692954">
    <property type="component" value="Unassembled WGS sequence"/>
</dbReference>
<feature type="coiled-coil region" evidence="1">
    <location>
        <begin position="77"/>
        <end position="108"/>
    </location>
</feature>
<accession>A0A8S1QA64</accession>
<proteinExistence type="predicted"/>
<keyword evidence="3" id="KW-1185">Reference proteome</keyword>